<protein>
    <submittedName>
        <fullName evidence="1">Uncharacterized protein</fullName>
    </submittedName>
</protein>
<dbReference type="EMBL" id="UOEU01000725">
    <property type="protein sequence ID" value="VAW38974.1"/>
    <property type="molecule type" value="Genomic_DNA"/>
</dbReference>
<name>A0A3B0W5Q3_9ZZZZ</name>
<proteinExistence type="predicted"/>
<organism evidence="1">
    <name type="scientific">hydrothermal vent metagenome</name>
    <dbReference type="NCBI Taxonomy" id="652676"/>
    <lineage>
        <taxon>unclassified sequences</taxon>
        <taxon>metagenomes</taxon>
        <taxon>ecological metagenomes</taxon>
    </lineage>
</organism>
<gene>
    <name evidence="1" type="ORF">MNBD_CHLOROFLEXI01-2537</name>
</gene>
<reference evidence="1" key="1">
    <citation type="submission" date="2018-06" db="EMBL/GenBank/DDBJ databases">
        <authorList>
            <person name="Zhirakovskaya E."/>
        </authorList>
    </citation>
    <scope>NUCLEOTIDE SEQUENCE</scope>
</reference>
<sequence>MEKEVDYSLSLQSLLEQINLNGWSSKTLEDSSVVKMGKISEPSPKRWMNSGMVWRGDYLMLNTSEHPSDVVESSLSQVTKTDAPLTYFLHTNHLQSLLHRADARNKPLPMGLRAAIEKQISILSNMPELEESLRQGHKVQDIEAMEKHGHLTGGEVLMLYVRRMLPSEYEILQGFPEGWTDNDMEL</sequence>
<accession>A0A3B0W5Q3</accession>
<dbReference type="AlphaFoldDB" id="A0A3B0W5Q3"/>
<evidence type="ECO:0000313" key="1">
    <source>
        <dbReference type="EMBL" id="VAW38974.1"/>
    </source>
</evidence>